<dbReference type="PANTHER" id="PTHR45623">
    <property type="entry name" value="CHROMODOMAIN-HELICASE-DNA-BINDING PROTEIN 3-RELATED-RELATED"/>
    <property type="match status" value="1"/>
</dbReference>
<dbReference type="CDD" id="cd00029">
    <property type="entry name" value="C1"/>
    <property type="match status" value="1"/>
</dbReference>
<dbReference type="eggNOG" id="KOG0383">
    <property type="taxonomic scope" value="Eukaryota"/>
</dbReference>
<feature type="compositionally biased region" description="Low complexity" evidence="9">
    <location>
        <begin position="1286"/>
        <end position="1302"/>
    </location>
</feature>
<dbReference type="GO" id="GO:0042393">
    <property type="term" value="F:histone binding"/>
    <property type="evidence" value="ECO:0007669"/>
    <property type="project" value="TreeGrafter"/>
</dbReference>
<evidence type="ECO:0000256" key="4">
    <source>
        <dbReference type="ARBA" id="ARBA00022801"/>
    </source>
</evidence>
<dbReference type="SMART" id="SM00298">
    <property type="entry name" value="CHROMO"/>
    <property type="match status" value="3"/>
</dbReference>
<evidence type="ECO:0000256" key="7">
    <source>
        <dbReference type="ARBA" id="ARBA00023163"/>
    </source>
</evidence>
<feature type="region of interest" description="Disordered" evidence="9">
    <location>
        <begin position="1173"/>
        <end position="1206"/>
    </location>
</feature>
<dbReference type="GO" id="GO:0005524">
    <property type="term" value="F:ATP binding"/>
    <property type="evidence" value="ECO:0007669"/>
    <property type="project" value="UniProtKB-KW"/>
</dbReference>
<dbReference type="GO" id="GO:0016887">
    <property type="term" value="F:ATP hydrolysis activity"/>
    <property type="evidence" value="ECO:0007669"/>
    <property type="project" value="TreeGrafter"/>
</dbReference>
<accession>A0A0L0T5D0</accession>
<keyword evidence="14" id="KW-1185">Reference proteome</keyword>
<evidence type="ECO:0000256" key="9">
    <source>
        <dbReference type="SAM" id="MobiDB-lite"/>
    </source>
</evidence>
<evidence type="ECO:0000313" key="13">
    <source>
        <dbReference type="EMBL" id="KNE69952.1"/>
    </source>
</evidence>
<dbReference type="SUPFAM" id="SSF52540">
    <property type="entry name" value="P-loop containing nucleoside triphosphate hydrolases"/>
    <property type="match status" value="2"/>
</dbReference>
<dbReference type="InterPro" id="IPR049730">
    <property type="entry name" value="SNF2/RAD54-like_C"/>
</dbReference>
<evidence type="ECO:0000259" key="11">
    <source>
        <dbReference type="PROSITE" id="PS50081"/>
    </source>
</evidence>
<dbReference type="GO" id="GO:0005634">
    <property type="term" value="C:nucleus"/>
    <property type="evidence" value="ECO:0007669"/>
    <property type="project" value="UniProtKB-SubCell"/>
</dbReference>
<feature type="compositionally biased region" description="Pro residues" evidence="9">
    <location>
        <begin position="178"/>
        <end position="194"/>
    </location>
</feature>
<dbReference type="InterPro" id="IPR000953">
    <property type="entry name" value="Chromo/chromo_shadow_dom"/>
</dbReference>
<feature type="region of interest" description="Disordered" evidence="9">
    <location>
        <begin position="94"/>
        <end position="203"/>
    </location>
</feature>
<keyword evidence="2" id="KW-0677">Repeat</keyword>
<dbReference type="Gene3D" id="3.40.50.10810">
    <property type="entry name" value="Tandem AAA-ATPase domain"/>
    <property type="match status" value="1"/>
</dbReference>
<dbReference type="Pfam" id="PF00176">
    <property type="entry name" value="SNF2-rel_dom"/>
    <property type="match status" value="2"/>
</dbReference>
<dbReference type="InterPro" id="IPR023779">
    <property type="entry name" value="Chromodomain_CS"/>
</dbReference>
<dbReference type="Proteomes" id="UP000054350">
    <property type="component" value="Unassembled WGS sequence"/>
</dbReference>
<keyword evidence="8" id="KW-0539">Nucleus</keyword>
<feature type="region of interest" description="Disordered" evidence="9">
    <location>
        <begin position="640"/>
        <end position="662"/>
    </location>
</feature>
<dbReference type="InterPro" id="IPR016197">
    <property type="entry name" value="Chromo-like_dom_sf"/>
</dbReference>
<feature type="region of interest" description="Disordered" evidence="9">
    <location>
        <begin position="226"/>
        <end position="276"/>
    </location>
</feature>
<dbReference type="GO" id="GO:0000785">
    <property type="term" value="C:chromatin"/>
    <property type="evidence" value="ECO:0007669"/>
    <property type="project" value="TreeGrafter"/>
</dbReference>
<evidence type="ECO:0000256" key="6">
    <source>
        <dbReference type="ARBA" id="ARBA00023015"/>
    </source>
</evidence>
<dbReference type="SMART" id="SM00490">
    <property type="entry name" value="HELICc"/>
    <property type="match status" value="1"/>
</dbReference>
<feature type="compositionally biased region" description="Low complexity" evidence="9">
    <location>
        <begin position="1384"/>
        <end position="1396"/>
    </location>
</feature>
<dbReference type="GO" id="GO:0140658">
    <property type="term" value="F:ATP-dependent chromatin remodeler activity"/>
    <property type="evidence" value="ECO:0007669"/>
    <property type="project" value="TreeGrafter"/>
</dbReference>
<evidence type="ECO:0000256" key="1">
    <source>
        <dbReference type="ARBA" id="ARBA00004123"/>
    </source>
</evidence>
<evidence type="ECO:0000259" key="12">
    <source>
        <dbReference type="PROSITE" id="PS51194"/>
    </source>
</evidence>
<dbReference type="GO" id="GO:0003682">
    <property type="term" value="F:chromatin binding"/>
    <property type="evidence" value="ECO:0007669"/>
    <property type="project" value="TreeGrafter"/>
</dbReference>
<keyword evidence="7" id="KW-0804">Transcription</keyword>
<dbReference type="PROSITE" id="PS50013">
    <property type="entry name" value="CHROMO_2"/>
    <property type="match status" value="2"/>
</dbReference>
<dbReference type="InterPro" id="IPR000330">
    <property type="entry name" value="SNF2_N"/>
</dbReference>
<feature type="region of interest" description="Disordered" evidence="9">
    <location>
        <begin position="1081"/>
        <end position="1153"/>
    </location>
</feature>
<dbReference type="PROSITE" id="PS51194">
    <property type="entry name" value="HELICASE_CTER"/>
    <property type="match status" value="1"/>
</dbReference>
<evidence type="ECO:0000256" key="3">
    <source>
        <dbReference type="ARBA" id="ARBA00022741"/>
    </source>
</evidence>
<dbReference type="OMA" id="YLCHERA"/>
<dbReference type="GO" id="GO:0003677">
    <property type="term" value="F:DNA binding"/>
    <property type="evidence" value="ECO:0007669"/>
    <property type="project" value="TreeGrafter"/>
</dbReference>
<feature type="compositionally biased region" description="Low complexity" evidence="9">
    <location>
        <begin position="1258"/>
        <end position="1267"/>
    </location>
</feature>
<evidence type="ECO:0008006" key="15">
    <source>
        <dbReference type="Google" id="ProtNLM"/>
    </source>
</evidence>
<dbReference type="Gene3D" id="2.40.50.40">
    <property type="match status" value="2"/>
</dbReference>
<dbReference type="InterPro" id="IPR027417">
    <property type="entry name" value="P-loop_NTPase"/>
</dbReference>
<dbReference type="VEuPathDB" id="FungiDB:AMAG_20145"/>
<feature type="compositionally biased region" description="Polar residues" evidence="9">
    <location>
        <begin position="1419"/>
        <end position="1431"/>
    </location>
</feature>
<feature type="compositionally biased region" description="Acidic residues" evidence="9">
    <location>
        <begin position="266"/>
        <end position="276"/>
    </location>
</feature>
<dbReference type="SUPFAM" id="SSF54160">
    <property type="entry name" value="Chromo domain-like"/>
    <property type="match status" value="3"/>
</dbReference>
<proteinExistence type="predicted"/>
<dbReference type="Pfam" id="PF00271">
    <property type="entry name" value="Helicase_C"/>
    <property type="match status" value="1"/>
</dbReference>
<evidence type="ECO:0000259" key="10">
    <source>
        <dbReference type="PROSITE" id="PS50013"/>
    </source>
</evidence>
<feature type="compositionally biased region" description="Basic residues" evidence="9">
    <location>
        <begin position="235"/>
        <end position="249"/>
    </location>
</feature>
<feature type="compositionally biased region" description="Low complexity" evidence="9">
    <location>
        <begin position="1311"/>
        <end position="1344"/>
    </location>
</feature>
<evidence type="ECO:0000256" key="5">
    <source>
        <dbReference type="ARBA" id="ARBA00022840"/>
    </source>
</evidence>
<protein>
    <recommendedName>
        <fullName evidence="15">Chromo domain-containing protein</fullName>
    </recommendedName>
</protein>
<dbReference type="PROSITE" id="PS50081">
    <property type="entry name" value="ZF_DAG_PE_2"/>
    <property type="match status" value="1"/>
</dbReference>
<dbReference type="CDD" id="cd18793">
    <property type="entry name" value="SF2_C_SNF"/>
    <property type="match status" value="1"/>
</dbReference>
<keyword evidence="6" id="KW-0805">Transcription regulation</keyword>
<keyword evidence="3" id="KW-0547">Nucleotide-binding</keyword>
<dbReference type="STRING" id="578462.A0A0L0T5D0"/>
<dbReference type="PROSITE" id="PS00598">
    <property type="entry name" value="CHROMO_1"/>
    <property type="match status" value="1"/>
</dbReference>
<feature type="domain" description="Phorbol-ester/DAG-type" evidence="11">
    <location>
        <begin position="313"/>
        <end position="381"/>
    </location>
</feature>
<keyword evidence="4" id="KW-0378">Hydrolase</keyword>
<reference evidence="14" key="2">
    <citation type="submission" date="2009-11" db="EMBL/GenBank/DDBJ databases">
        <title>The Genome Sequence of Allomyces macrogynus strain ATCC 38327.</title>
        <authorList>
            <consortium name="The Broad Institute Genome Sequencing Platform"/>
            <person name="Russ C."/>
            <person name="Cuomo C."/>
            <person name="Shea T."/>
            <person name="Young S.K."/>
            <person name="Zeng Q."/>
            <person name="Koehrsen M."/>
            <person name="Haas B."/>
            <person name="Borodovsky M."/>
            <person name="Guigo R."/>
            <person name="Alvarado L."/>
            <person name="Berlin A."/>
            <person name="Borenstein D."/>
            <person name="Chen Z."/>
            <person name="Engels R."/>
            <person name="Freedman E."/>
            <person name="Gellesch M."/>
            <person name="Goldberg J."/>
            <person name="Griggs A."/>
            <person name="Gujja S."/>
            <person name="Heiman D."/>
            <person name="Hepburn T."/>
            <person name="Howarth C."/>
            <person name="Jen D."/>
            <person name="Larson L."/>
            <person name="Lewis B."/>
            <person name="Mehta T."/>
            <person name="Park D."/>
            <person name="Pearson M."/>
            <person name="Roberts A."/>
            <person name="Saif S."/>
            <person name="Shenoy N."/>
            <person name="Sisk P."/>
            <person name="Stolte C."/>
            <person name="Sykes S."/>
            <person name="Walk T."/>
            <person name="White J."/>
            <person name="Yandava C."/>
            <person name="Burger G."/>
            <person name="Gray M.W."/>
            <person name="Holland P.W.H."/>
            <person name="King N."/>
            <person name="Lang F.B.F."/>
            <person name="Roger A.J."/>
            <person name="Ruiz-Trillo I."/>
            <person name="Lander E."/>
            <person name="Nusbaum C."/>
        </authorList>
    </citation>
    <scope>NUCLEOTIDE SEQUENCE [LARGE SCALE GENOMIC DNA]</scope>
    <source>
        <strain evidence="14">ATCC 38327</strain>
    </source>
</reference>
<evidence type="ECO:0000256" key="8">
    <source>
        <dbReference type="ARBA" id="ARBA00023242"/>
    </source>
</evidence>
<sequence>MADPTPPDLADLAAANDDEYEVRSITGKKKRRGTIKYRVLWSDGTSTWEPLTNLTSCPYAVLDYETEVAAHEGRAEPDLPEEIAEVLREWEIYGPPGAEEDEGGEGGEGEKTELRSLPPTPPPVPKPVVAEGEESRDDVQIMVVPPASRRHNRRITVSDDEDDNDLAPAPAHVVHDASPPPPPPPPPPPLAAPEPDPEQSSPSADLAATLTTRFAAPPHDTRCCMCGGASDPARPSKRRGSGSARRKKEKQQAARESKYVFAGSSGDDDDDDEDDLPLGDVRPCMRCTNVYHEACLPKRDSRTPTTFDKYLLDHRFVCPRCQDPPAGTKCAVCHSPVPTDDHPAAYPTSTTFRCRACHCTAHWTCAAAAIMAEYSGVAADCLSRDEALLELLDNGHCSLCVVGADEVEKILTYRDPEGGSGAREYLVKFAGRSYRAVRWVHADWLLGTRRLKLRAFNRAVAKDKFRTWPIPEHAAIDPAWVHVHKVVAVQHGGRFLVKWRGLPISAATWETRATLGRETDPEFDAALARFHDAQKLDSVRDRTMRPRGGDARLDPASFELLTAQPAELDGIGELKPYQVDGLNWLLGNWCVRASCVLADEMGLGKTVQIVAFIQYLCHERALARGGNDLDAAAAAAAARPPRKANTADVEDEGRAGAATPTTETASAKLAALHDLLRPYFLRRIKSNVDLTLPPKAELLVPVRMTALQRALIRDIYSQNGALLAALGQSARLTGGVGSRSASLHNVLVQCRKVLSHPYTLPDVENGLPRLADPRDEHRRLVEAAGKLVLLDQILPRLRADGHKVLIFAQFLRTLDILEDYLVGLQRFGPVVGGGNGEVVKRFRYYRLDGDTKQRDRQDRIDAFNADEDAFVCLLSTRAGGVGINLTAADTVILHDLDWNPHQDLQAIARAHRIGQTRPVLAFKLVTSRSAEERMVALGRKKLALDHVVVQKMKDAALNETDLAGILQYGAQAVVDDEAADAAPVAWNTDEIDRLLDRAQAGANGGEDQGGGVAFGFETVWLRGTGKAEPSAAADAGAASDAEPEAAAGEGLVYPVGEGEGRALDEKAWHDLLAKLQAVSDRDRDAKMGVPRAAKAGESRKRARNTSYRELDGDEEDMDEDELYEEEEGRRAKRSRSGAADEEDEAAGDGEVEPMVVDAVNAVDAVDAELGARAADVEEDAMDVDQIEPPRAIAREPPVPTSSSPMVTLSGELVEDGAASPIETPTLATDAAVPPPPSETTTRAAIATAVPPPPSNESPGTVPATAAVPQPPPLRSRKSASVPLPDTPADSAATATRGARAASEVPSSKTKTPGATATASTVSAPTTASRASTPATASGASTPGAVRPPPPPPPPPEPNVVLARAPTTGISAPKRRGRPSKLAKAAAAAAASSAATAAPPPPPPPPPPAATVPTTAASSGISTPTPRTVTPVQFTRPAHLGGSARVAHLFAQQTPCWVCRETPYAAMNPRYHLPTQCRALQDAVYVETQLHRVASGQLARPMWLPLLKLLMRAHELHQARAAAAVAVKGAGGVPGTPPGTPGMRGVE</sequence>
<dbReference type="CDD" id="cd00024">
    <property type="entry name" value="CD_CSD"/>
    <property type="match status" value="1"/>
</dbReference>
<feature type="compositionally biased region" description="Acidic residues" evidence="9">
    <location>
        <begin position="98"/>
        <end position="107"/>
    </location>
</feature>
<dbReference type="InterPro" id="IPR001650">
    <property type="entry name" value="Helicase_C-like"/>
</dbReference>
<gene>
    <name evidence="13" type="ORF">AMAG_20145</name>
</gene>
<feature type="compositionally biased region" description="Acidic residues" evidence="9">
    <location>
        <begin position="1139"/>
        <end position="1151"/>
    </location>
</feature>
<feature type="domain" description="Chromo" evidence="10">
    <location>
        <begin position="481"/>
        <end position="542"/>
    </location>
</feature>
<feature type="compositionally biased region" description="Pro residues" evidence="9">
    <location>
        <begin position="1345"/>
        <end position="1357"/>
    </location>
</feature>
<dbReference type="InterPro" id="IPR038718">
    <property type="entry name" value="SNF2-like_sf"/>
</dbReference>
<reference evidence="13 14" key="1">
    <citation type="submission" date="2009-11" db="EMBL/GenBank/DDBJ databases">
        <title>Annotation of Allomyces macrogynus ATCC 38327.</title>
        <authorList>
            <consortium name="The Broad Institute Genome Sequencing Platform"/>
            <person name="Russ C."/>
            <person name="Cuomo C."/>
            <person name="Burger G."/>
            <person name="Gray M.W."/>
            <person name="Holland P.W.H."/>
            <person name="King N."/>
            <person name="Lang F.B.F."/>
            <person name="Roger A.J."/>
            <person name="Ruiz-Trillo I."/>
            <person name="Young S.K."/>
            <person name="Zeng Q."/>
            <person name="Gargeya S."/>
            <person name="Fitzgerald M."/>
            <person name="Haas B."/>
            <person name="Abouelleil A."/>
            <person name="Alvarado L."/>
            <person name="Arachchi H.M."/>
            <person name="Berlin A."/>
            <person name="Chapman S.B."/>
            <person name="Gearin G."/>
            <person name="Goldberg J."/>
            <person name="Griggs A."/>
            <person name="Gujja S."/>
            <person name="Hansen M."/>
            <person name="Heiman D."/>
            <person name="Howarth C."/>
            <person name="Larimer J."/>
            <person name="Lui A."/>
            <person name="MacDonald P.J.P."/>
            <person name="McCowen C."/>
            <person name="Montmayeur A."/>
            <person name="Murphy C."/>
            <person name="Neiman D."/>
            <person name="Pearson M."/>
            <person name="Priest M."/>
            <person name="Roberts A."/>
            <person name="Saif S."/>
            <person name="Shea T."/>
            <person name="Sisk P."/>
            <person name="Stolte C."/>
            <person name="Sykes S."/>
            <person name="Wortman J."/>
            <person name="Nusbaum C."/>
            <person name="Birren B."/>
        </authorList>
    </citation>
    <scope>NUCLEOTIDE SEQUENCE [LARGE SCALE GENOMIC DNA]</scope>
    <source>
        <strain evidence="13 14">ATCC 38327</strain>
    </source>
</reference>
<feature type="compositionally biased region" description="Acidic residues" evidence="9">
    <location>
        <begin position="1111"/>
        <end position="1126"/>
    </location>
</feature>
<comment type="subcellular location">
    <subcellularLocation>
        <location evidence="1">Nucleus</location>
    </subcellularLocation>
</comment>
<feature type="region of interest" description="Disordered" evidence="9">
    <location>
        <begin position="1226"/>
        <end position="1431"/>
    </location>
</feature>
<feature type="domain" description="Helicase C-terminal" evidence="12">
    <location>
        <begin position="789"/>
        <end position="963"/>
    </location>
</feature>
<feature type="domain" description="Chromo" evidence="10">
    <location>
        <begin position="20"/>
        <end position="76"/>
    </location>
</feature>
<feature type="compositionally biased region" description="Pro residues" evidence="9">
    <location>
        <begin position="1397"/>
        <end position="1409"/>
    </location>
</feature>
<organism evidence="13 14">
    <name type="scientific">Allomyces macrogynus (strain ATCC 38327)</name>
    <name type="common">Allomyces javanicus var. macrogynus</name>
    <dbReference type="NCBI Taxonomy" id="578462"/>
    <lineage>
        <taxon>Eukaryota</taxon>
        <taxon>Fungi</taxon>
        <taxon>Fungi incertae sedis</taxon>
        <taxon>Blastocladiomycota</taxon>
        <taxon>Blastocladiomycetes</taxon>
        <taxon>Blastocladiales</taxon>
        <taxon>Blastocladiaceae</taxon>
        <taxon>Allomyces</taxon>
    </lineage>
</organism>
<feature type="compositionally biased region" description="Acidic residues" evidence="9">
    <location>
        <begin position="1176"/>
        <end position="1185"/>
    </location>
</feature>
<dbReference type="InterPro" id="IPR002219">
    <property type="entry name" value="PKC_DAG/PE"/>
</dbReference>
<dbReference type="Gene3D" id="3.40.50.300">
    <property type="entry name" value="P-loop containing nucleotide triphosphate hydrolases"/>
    <property type="match status" value="1"/>
</dbReference>
<evidence type="ECO:0000313" key="14">
    <source>
        <dbReference type="Proteomes" id="UP000054350"/>
    </source>
</evidence>
<evidence type="ECO:0000256" key="2">
    <source>
        <dbReference type="ARBA" id="ARBA00022737"/>
    </source>
</evidence>
<dbReference type="EMBL" id="GG745363">
    <property type="protein sequence ID" value="KNE69952.1"/>
    <property type="molecule type" value="Genomic_DNA"/>
</dbReference>
<dbReference type="PANTHER" id="PTHR45623:SF17">
    <property type="entry name" value="CHROMODOMAIN-HELICASE-DNA-BINDING PROTEIN 3-RELATED"/>
    <property type="match status" value="1"/>
</dbReference>
<keyword evidence="5" id="KW-0067">ATP-binding</keyword>
<name>A0A0L0T5D0_ALLM3</name>
<dbReference type="OrthoDB" id="5857104at2759"/>